<dbReference type="RefSeq" id="WP_239077167.1">
    <property type="nucleotide sequence ID" value="NZ_BAAAZM010000034.1"/>
</dbReference>
<name>A0A8J3NGC3_9ACTN</name>
<keyword evidence="1" id="KW-0812">Transmembrane</keyword>
<keyword evidence="1" id="KW-1133">Transmembrane helix</keyword>
<gene>
    <name evidence="2" type="ORF">Aru02nite_71560</name>
</gene>
<keyword evidence="1" id="KW-0472">Membrane</keyword>
<protein>
    <recommendedName>
        <fullName evidence="4">Carbon monoxide dehydrogenase subunit G</fullName>
    </recommendedName>
</protein>
<feature type="transmembrane region" description="Helical" evidence="1">
    <location>
        <begin position="199"/>
        <end position="219"/>
    </location>
</feature>
<dbReference type="Proteomes" id="UP000612808">
    <property type="component" value="Unassembled WGS sequence"/>
</dbReference>
<dbReference type="SUPFAM" id="SSF55961">
    <property type="entry name" value="Bet v1-like"/>
    <property type="match status" value="1"/>
</dbReference>
<dbReference type="PANTHER" id="PTHR38588">
    <property type="entry name" value="BLL0334 PROTEIN"/>
    <property type="match status" value="1"/>
</dbReference>
<evidence type="ECO:0000313" key="3">
    <source>
        <dbReference type="Proteomes" id="UP000612808"/>
    </source>
</evidence>
<accession>A0A8J3NGC3</accession>
<dbReference type="InterPro" id="IPR023393">
    <property type="entry name" value="START-like_dom_sf"/>
</dbReference>
<evidence type="ECO:0000313" key="2">
    <source>
        <dbReference type="EMBL" id="GID16267.1"/>
    </source>
</evidence>
<dbReference type="CDD" id="cd07823">
    <property type="entry name" value="SRPBCC_5"/>
    <property type="match status" value="1"/>
</dbReference>
<reference evidence="2" key="1">
    <citation type="submission" date="2021-01" db="EMBL/GenBank/DDBJ databases">
        <title>Whole genome shotgun sequence of Actinocatenispora rupis NBRC 107355.</title>
        <authorList>
            <person name="Komaki H."/>
            <person name="Tamura T."/>
        </authorList>
    </citation>
    <scope>NUCLEOTIDE SEQUENCE</scope>
    <source>
        <strain evidence="2">NBRC 107355</strain>
    </source>
</reference>
<proteinExistence type="predicted"/>
<dbReference type="InterPro" id="IPR010419">
    <property type="entry name" value="CO_DH_gsu"/>
</dbReference>
<dbReference type="Pfam" id="PF06240">
    <property type="entry name" value="COXG"/>
    <property type="match status" value="1"/>
</dbReference>
<evidence type="ECO:0008006" key="4">
    <source>
        <dbReference type="Google" id="ProtNLM"/>
    </source>
</evidence>
<dbReference type="Gene3D" id="3.30.530.20">
    <property type="match status" value="1"/>
</dbReference>
<dbReference type="AlphaFoldDB" id="A0A8J3NGC3"/>
<comment type="caution">
    <text evidence="2">The sequence shown here is derived from an EMBL/GenBank/DDBJ whole genome shotgun (WGS) entry which is preliminary data.</text>
</comment>
<sequence>MELTNTFTVPAPVDEAWARLLDVPAIAPCLPGATLTDSDGDSFTGTVKVKLGPISLTYKGTGRIAERDDAAHRAVIEASGRETRGPGTASATITATLAPEGDGTRVDVHTDLAVTGRPAQFGRGMLGDVSARLLDQFAACLADQLRPSAPEPATAPVASGTAPVADVPATAPEHAAVPEEAAPIDLFEVTGARETLQRALPYVAAFAVGVLVAAVVGRLRRGRTG</sequence>
<dbReference type="PANTHER" id="PTHR38588:SF1">
    <property type="entry name" value="BLL0334 PROTEIN"/>
    <property type="match status" value="1"/>
</dbReference>
<keyword evidence="3" id="KW-1185">Reference proteome</keyword>
<evidence type="ECO:0000256" key="1">
    <source>
        <dbReference type="SAM" id="Phobius"/>
    </source>
</evidence>
<dbReference type="EMBL" id="BOMB01000055">
    <property type="protein sequence ID" value="GID16267.1"/>
    <property type="molecule type" value="Genomic_DNA"/>
</dbReference>
<organism evidence="2 3">
    <name type="scientific">Actinocatenispora rupis</name>
    <dbReference type="NCBI Taxonomy" id="519421"/>
    <lineage>
        <taxon>Bacteria</taxon>
        <taxon>Bacillati</taxon>
        <taxon>Actinomycetota</taxon>
        <taxon>Actinomycetes</taxon>
        <taxon>Micromonosporales</taxon>
        <taxon>Micromonosporaceae</taxon>
        <taxon>Actinocatenispora</taxon>
    </lineage>
</organism>